<keyword evidence="6" id="KW-1185">Reference proteome</keyword>
<evidence type="ECO:0000256" key="2">
    <source>
        <dbReference type="ARBA" id="ARBA00022771"/>
    </source>
</evidence>
<dbReference type="Gene3D" id="2.60.120.920">
    <property type="match status" value="1"/>
</dbReference>
<reference evidence="5" key="1">
    <citation type="submission" date="2025-08" db="UniProtKB">
        <authorList>
            <consortium name="Ensembl"/>
        </authorList>
    </citation>
    <scope>IDENTIFICATION</scope>
</reference>
<dbReference type="Pfam" id="PF00622">
    <property type="entry name" value="SPRY"/>
    <property type="match status" value="1"/>
</dbReference>
<evidence type="ECO:0000313" key="6">
    <source>
        <dbReference type="Proteomes" id="UP000261580"/>
    </source>
</evidence>
<dbReference type="InterPro" id="IPR003877">
    <property type="entry name" value="SPRY_dom"/>
</dbReference>
<dbReference type="Proteomes" id="UP000261580">
    <property type="component" value="Unassembled WGS sequence"/>
</dbReference>
<dbReference type="Bgee" id="ENSNBRG00000015452">
    <property type="expression patterns" value="Expressed in muscle tissue and 1 other cell type or tissue"/>
</dbReference>
<dbReference type="CDD" id="cd16040">
    <property type="entry name" value="SPRY_PRY_SNTX"/>
    <property type="match status" value="1"/>
</dbReference>
<dbReference type="Pfam" id="PF13765">
    <property type="entry name" value="PRY"/>
    <property type="match status" value="1"/>
</dbReference>
<dbReference type="AlphaFoldDB" id="A0A3Q4HAJ8"/>
<keyword evidence="1" id="KW-0479">Metal-binding</keyword>
<dbReference type="GO" id="GO:0005737">
    <property type="term" value="C:cytoplasm"/>
    <property type="evidence" value="ECO:0007669"/>
    <property type="project" value="UniProtKB-ARBA"/>
</dbReference>
<evidence type="ECO:0000313" key="5">
    <source>
        <dbReference type="Ensembl" id="ENSNBRP00000020060.1"/>
    </source>
</evidence>
<dbReference type="Ensembl" id="ENSNBRT00000020594.1">
    <property type="protein sequence ID" value="ENSNBRP00000020060.1"/>
    <property type="gene ID" value="ENSNBRG00000015452.1"/>
</dbReference>
<evidence type="ECO:0000256" key="3">
    <source>
        <dbReference type="ARBA" id="ARBA00022833"/>
    </source>
</evidence>
<keyword evidence="3" id="KW-0862">Zinc</keyword>
<dbReference type="STRING" id="32507.ENSNBRP00000020060"/>
<dbReference type="OMA" id="CFLEPPK"/>
<dbReference type="PANTHER" id="PTHR25465">
    <property type="entry name" value="B-BOX DOMAIN CONTAINING"/>
    <property type="match status" value="1"/>
</dbReference>
<dbReference type="PROSITE" id="PS50188">
    <property type="entry name" value="B302_SPRY"/>
    <property type="match status" value="1"/>
</dbReference>
<protein>
    <recommendedName>
        <fullName evidence="4">B30.2/SPRY domain-containing protein</fullName>
    </recommendedName>
</protein>
<name>A0A3Q4HAJ8_NEOBR</name>
<sequence length="195" mass="22340">HLCFLEPPKRRAGFLKLSHEITLDPNTANTWLLLSERNRKTTAMNNQQPYSDHPDRFTDYWQVLSTDRLTGRCYWEVEWRGGVHVAVAYKNINRAGMGNECGFGGNARSWALKCFQNSYTFWHNNIQTPISGPQSSRIGVYLDHSGILSFYSISETMTLLHRVQTTFTQPLHAGLRLNGWCVFGASAKFCELKHL</sequence>
<keyword evidence="2" id="KW-0863">Zinc-finger</keyword>
<evidence type="ECO:0000256" key="1">
    <source>
        <dbReference type="ARBA" id="ARBA00022723"/>
    </source>
</evidence>
<dbReference type="InterPro" id="IPR051051">
    <property type="entry name" value="E3_ubiq-ligase_TRIM/RNF"/>
</dbReference>
<dbReference type="InterPro" id="IPR013320">
    <property type="entry name" value="ConA-like_dom_sf"/>
</dbReference>
<organism evidence="5 6">
    <name type="scientific">Neolamprologus brichardi</name>
    <name type="common">Fairy cichlid</name>
    <name type="synonym">Lamprologus brichardi</name>
    <dbReference type="NCBI Taxonomy" id="32507"/>
    <lineage>
        <taxon>Eukaryota</taxon>
        <taxon>Metazoa</taxon>
        <taxon>Chordata</taxon>
        <taxon>Craniata</taxon>
        <taxon>Vertebrata</taxon>
        <taxon>Euteleostomi</taxon>
        <taxon>Actinopterygii</taxon>
        <taxon>Neopterygii</taxon>
        <taxon>Teleostei</taxon>
        <taxon>Neoteleostei</taxon>
        <taxon>Acanthomorphata</taxon>
        <taxon>Ovalentaria</taxon>
        <taxon>Cichlomorphae</taxon>
        <taxon>Cichliformes</taxon>
        <taxon>Cichlidae</taxon>
        <taxon>African cichlids</taxon>
        <taxon>Pseudocrenilabrinae</taxon>
        <taxon>Lamprologini</taxon>
        <taxon>Neolamprologus</taxon>
    </lineage>
</organism>
<evidence type="ECO:0000259" key="4">
    <source>
        <dbReference type="PROSITE" id="PS50188"/>
    </source>
</evidence>
<dbReference type="SMART" id="SM00589">
    <property type="entry name" value="PRY"/>
    <property type="match status" value="1"/>
</dbReference>
<dbReference type="InterPro" id="IPR006574">
    <property type="entry name" value="PRY"/>
</dbReference>
<feature type="domain" description="B30.2/SPRY" evidence="4">
    <location>
        <begin position="1"/>
        <end position="194"/>
    </location>
</feature>
<dbReference type="GeneTree" id="ENSGT01150000286922"/>
<dbReference type="PANTHER" id="PTHR25465:SF5">
    <property type="entry name" value="E3 UBIQUITIN_ISG15 LIGASE TRIM25-RELATED"/>
    <property type="match status" value="1"/>
</dbReference>
<dbReference type="SUPFAM" id="SSF49899">
    <property type="entry name" value="Concanavalin A-like lectins/glucanases"/>
    <property type="match status" value="1"/>
</dbReference>
<dbReference type="InterPro" id="IPR001870">
    <property type="entry name" value="B30.2/SPRY"/>
</dbReference>
<dbReference type="InterPro" id="IPR043136">
    <property type="entry name" value="B30.2/SPRY_sf"/>
</dbReference>
<accession>A0A3Q4HAJ8</accession>
<reference evidence="5" key="2">
    <citation type="submission" date="2025-09" db="UniProtKB">
        <authorList>
            <consortium name="Ensembl"/>
        </authorList>
    </citation>
    <scope>IDENTIFICATION</scope>
</reference>
<dbReference type="GO" id="GO:0008270">
    <property type="term" value="F:zinc ion binding"/>
    <property type="evidence" value="ECO:0007669"/>
    <property type="project" value="UniProtKB-KW"/>
</dbReference>
<proteinExistence type="predicted"/>